<dbReference type="Proteomes" id="UP000704762">
    <property type="component" value="Unassembled WGS sequence"/>
</dbReference>
<evidence type="ECO:0000313" key="3">
    <source>
        <dbReference type="Proteomes" id="UP000704762"/>
    </source>
</evidence>
<evidence type="ECO:0000256" key="1">
    <source>
        <dbReference type="SAM" id="Phobius"/>
    </source>
</evidence>
<keyword evidence="1" id="KW-0472">Membrane</keyword>
<keyword evidence="3" id="KW-1185">Reference proteome</keyword>
<gene>
    <name evidence="2" type="ORF">JOE57_002568</name>
</gene>
<sequence length="60" mass="6453">MRRRIDVLALIVGLLMTGVAAGSLWLTVVGTINWQLLKVAAPLSLVIVGLLGLTLSRNRE</sequence>
<evidence type="ECO:0008006" key="4">
    <source>
        <dbReference type="Google" id="ProtNLM"/>
    </source>
</evidence>
<protein>
    <recommendedName>
        <fullName evidence="4">Major facilitator superfamily (MFS) profile domain-containing protein</fullName>
    </recommendedName>
</protein>
<keyword evidence="1" id="KW-1133">Transmembrane helix</keyword>
<feature type="transmembrane region" description="Helical" evidence="1">
    <location>
        <begin position="34"/>
        <end position="55"/>
    </location>
</feature>
<proteinExistence type="predicted"/>
<accession>A0ABS2RM33</accession>
<reference evidence="2 3" key="1">
    <citation type="submission" date="2021-01" db="EMBL/GenBank/DDBJ databases">
        <title>Sequencing the genomes of 1000 actinobacteria strains.</title>
        <authorList>
            <person name="Klenk H.-P."/>
        </authorList>
    </citation>
    <scope>NUCLEOTIDE SEQUENCE [LARGE SCALE GENOMIC DNA]</scope>
    <source>
        <strain evidence="2 3">DSM 18662</strain>
    </source>
</reference>
<dbReference type="EMBL" id="JAFBCF010000001">
    <property type="protein sequence ID" value="MBM7799647.1"/>
    <property type="molecule type" value="Genomic_DNA"/>
</dbReference>
<comment type="caution">
    <text evidence="2">The sequence shown here is derived from an EMBL/GenBank/DDBJ whole genome shotgun (WGS) entry which is preliminary data.</text>
</comment>
<dbReference type="RefSeq" id="WP_204918539.1">
    <property type="nucleotide sequence ID" value="NZ_BAAAQP010000003.1"/>
</dbReference>
<feature type="transmembrane region" description="Helical" evidence="1">
    <location>
        <begin position="7"/>
        <end position="28"/>
    </location>
</feature>
<keyword evidence="1" id="KW-0812">Transmembrane</keyword>
<name>A0ABS2RM33_9ACTN</name>
<evidence type="ECO:0000313" key="2">
    <source>
        <dbReference type="EMBL" id="MBM7799647.1"/>
    </source>
</evidence>
<organism evidence="2 3">
    <name type="scientific">Microlunatus panaciterrae</name>
    <dbReference type="NCBI Taxonomy" id="400768"/>
    <lineage>
        <taxon>Bacteria</taxon>
        <taxon>Bacillati</taxon>
        <taxon>Actinomycetota</taxon>
        <taxon>Actinomycetes</taxon>
        <taxon>Propionibacteriales</taxon>
        <taxon>Propionibacteriaceae</taxon>
        <taxon>Microlunatus</taxon>
    </lineage>
</organism>